<evidence type="ECO:0000313" key="3">
    <source>
        <dbReference type="Proteomes" id="UP001208570"/>
    </source>
</evidence>
<organism evidence="2 3">
    <name type="scientific">Paralvinella palmiformis</name>
    <dbReference type="NCBI Taxonomy" id="53620"/>
    <lineage>
        <taxon>Eukaryota</taxon>
        <taxon>Metazoa</taxon>
        <taxon>Spiralia</taxon>
        <taxon>Lophotrochozoa</taxon>
        <taxon>Annelida</taxon>
        <taxon>Polychaeta</taxon>
        <taxon>Sedentaria</taxon>
        <taxon>Canalipalpata</taxon>
        <taxon>Terebellida</taxon>
        <taxon>Terebelliformia</taxon>
        <taxon>Alvinellidae</taxon>
        <taxon>Paralvinella</taxon>
    </lineage>
</organism>
<evidence type="ECO:0000313" key="2">
    <source>
        <dbReference type="EMBL" id="KAK2166722.1"/>
    </source>
</evidence>
<accession>A0AAD9K8N6</accession>
<comment type="caution">
    <text evidence="2">The sequence shown here is derived from an EMBL/GenBank/DDBJ whole genome shotgun (WGS) entry which is preliminary data.</text>
</comment>
<dbReference type="EMBL" id="JAODUP010000036">
    <property type="protein sequence ID" value="KAK2166722.1"/>
    <property type="molecule type" value="Genomic_DNA"/>
</dbReference>
<feature type="region of interest" description="Disordered" evidence="1">
    <location>
        <begin position="45"/>
        <end position="84"/>
    </location>
</feature>
<dbReference type="Proteomes" id="UP001208570">
    <property type="component" value="Unassembled WGS sequence"/>
</dbReference>
<name>A0AAD9K8N6_9ANNE</name>
<sequence length="110" mass="12577">MNIGKGWDKAKELRVCFRCLSESQFGEKCGIDGCKYNHHRLLHEHKHSQKQDSSVSAATPKDDYDNLPKEGESRERTHTTTLLTGGENHMEVIVLRTVAVYLKNESHKLK</sequence>
<proteinExistence type="predicted"/>
<gene>
    <name evidence="2" type="ORF">LSH36_36g04019</name>
</gene>
<dbReference type="AlphaFoldDB" id="A0AAD9K8N6"/>
<reference evidence="2" key="1">
    <citation type="journal article" date="2023" name="Mol. Biol. Evol.">
        <title>Third-Generation Sequencing Reveals the Adaptive Role of the Epigenome in Three Deep-Sea Polychaetes.</title>
        <authorList>
            <person name="Perez M."/>
            <person name="Aroh O."/>
            <person name="Sun Y."/>
            <person name="Lan Y."/>
            <person name="Juniper S.K."/>
            <person name="Young C.R."/>
            <person name="Angers B."/>
            <person name="Qian P.Y."/>
        </authorList>
    </citation>
    <scope>NUCLEOTIDE SEQUENCE</scope>
    <source>
        <strain evidence="2">P08H-3</strain>
    </source>
</reference>
<keyword evidence="3" id="KW-1185">Reference proteome</keyword>
<protein>
    <submittedName>
        <fullName evidence="2">Uncharacterized protein</fullName>
    </submittedName>
</protein>
<feature type="compositionally biased region" description="Basic and acidic residues" evidence="1">
    <location>
        <begin position="60"/>
        <end position="78"/>
    </location>
</feature>
<evidence type="ECO:0000256" key="1">
    <source>
        <dbReference type="SAM" id="MobiDB-lite"/>
    </source>
</evidence>